<organism evidence="2 3">
    <name type="scientific">Affinibrenneria salicis</name>
    <dbReference type="NCBI Taxonomy" id="2590031"/>
    <lineage>
        <taxon>Bacteria</taxon>
        <taxon>Pseudomonadati</taxon>
        <taxon>Pseudomonadota</taxon>
        <taxon>Gammaproteobacteria</taxon>
        <taxon>Enterobacterales</taxon>
        <taxon>Pectobacteriaceae</taxon>
        <taxon>Affinibrenneria</taxon>
    </lineage>
</organism>
<dbReference type="EMBL" id="VYKJ01000005">
    <property type="protein sequence ID" value="KAA9000039.1"/>
    <property type="molecule type" value="Genomic_DNA"/>
</dbReference>
<evidence type="ECO:0000313" key="2">
    <source>
        <dbReference type="EMBL" id="KAA9000039.1"/>
    </source>
</evidence>
<dbReference type="InterPro" id="IPR038338">
    <property type="entry name" value="PriC_sf"/>
</dbReference>
<comment type="caution">
    <text evidence="2">The sequence shown here is derived from an EMBL/GenBank/DDBJ whole genome shotgun (WGS) entry which is preliminary data.</text>
</comment>
<sequence>MNTHTLLQTLDKQVSDLAGSLEPLADRPVAQSRFDRQLFTSYGTRMHDYLCEIQRNLQHLHRFVAEQRVERVAFMAQKLVEQIAALQREVATQRLRRQERPRAEAPADLYHKLAEHQDYERRLQAMIQDRESLLSRQTRLDEQRRLQQELAALEGRLTRCRGALLRIERQIERLEQGF</sequence>
<name>A0A5J5G0J0_9GAMM</name>
<keyword evidence="1" id="KW-0175">Coiled coil</keyword>
<dbReference type="Proteomes" id="UP000335415">
    <property type="component" value="Unassembled WGS sequence"/>
</dbReference>
<dbReference type="Gene3D" id="1.20.1270.340">
    <property type="match status" value="1"/>
</dbReference>
<proteinExistence type="predicted"/>
<dbReference type="Pfam" id="PF07445">
    <property type="entry name" value="PriC"/>
    <property type="match status" value="1"/>
</dbReference>
<evidence type="ECO:0000256" key="1">
    <source>
        <dbReference type="SAM" id="Coils"/>
    </source>
</evidence>
<gene>
    <name evidence="2" type="ORF">FJU30_12200</name>
</gene>
<dbReference type="OrthoDB" id="6402824at2"/>
<keyword evidence="3" id="KW-1185">Reference proteome</keyword>
<protein>
    <submittedName>
        <fullName evidence="2">Prephenate dehydrogenase</fullName>
    </submittedName>
</protein>
<dbReference type="InterPro" id="IPR010890">
    <property type="entry name" value="PriC"/>
</dbReference>
<accession>A0A5J5G0J0</accession>
<dbReference type="RefSeq" id="WP_150435238.1">
    <property type="nucleotide sequence ID" value="NZ_VYKJ01000005.1"/>
</dbReference>
<dbReference type="AlphaFoldDB" id="A0A5J5G0J0"/>
<evidence type="ECO:0000313" key="3">
    <source>
        <dbReference type="Proteomes" id="UP000335415"/>
    </source>
</evidence>
<feature type="coiled-coil region" evidence="1">
    <location>
        <begin position="76"/>
        <end position="136"/>
    </location>
</feature>
<reference evidence="2 3" key="1">
    <citation type="submission" date="2019-09" db="EMBL/GenBank/DDBJ databases">
        <authorList>
            <person name="Li Y."/>
        </authorList>
    </citation>
    <scope>NUCLEOTIDE SEQUENCE [LARGE SCALE GENOMIC DNA]</scope>
    <source>
        <strain evidence="2 3">L3-3HA</strain>
    </source>
</reference>